<protein>
    <submittedName>
        <fullName evidence="7">Transposase Tn3 family protein</fullName>
    </submittedName>
</protein>
<proteinExistence type="inferred from homology"/>
<dbReference type="eggNOG" id="COG4644">
    <property type="taxonomic scope" value="Bacteria"/>
</dbReference>
<dbReference type="GO" id="GO:0006313">
    <property type="term" value="P:DNA transposition"/>
    <property type="evidence" value="ECO:0007669"/>
    <property type="project" value="InterPro"/>
</dbReference>
<dbReference type="STRING" id="319224.Sputcn32_1962"/>
<dbReference type="GO" id="GO:0003677">
    <property type="term" value="F:DNA binding"/>
    <property type="evidence" value="ECO:0007669"/>
    <property type="project" value="UniProtKB-KW"/>
</dbReference>
<dbReference type="InterPro" id="IPR025296">
    <property type="entry name" value="DUF4158"/>
</dbReference>
<dbReference type="HOGENOM" id="CLU_009098_0_0_6"/>
<gene>
    <name evidence="7" type="ordered locus">Sputcn32_1962</name>
</gene>
<name>A4Y6V1_SHEPC</name>
<evidence type="ECO:0000259" key="5">
    <source>
        <dbReference type="Pfam" id="PF01526"/>
    </source>
</evidence>
<dbReference type="Pfam" id="PF13700">
    <property type="entry name" value="DUF4158"/>
    <property type="match status" value="1"/>
</dbReference>
<accession>A4Y6V1</accession>
<dbReference type="InterPro" id="IPR047653">
    <property type="entry name" value="Tn3-like_transpos"/>
</dbReference>
<keyword evidence="3" id="KW-0238">DNA-binding</keyword>
<dbReference type="GO" id="GO:0004803">
    <property type="term" value="F:transposase activity"/>
    <property type="evidence" value="ECO:0007669"/>
    <property type="project" value="InterPro"/>
</dbReference>
<comment type="similarity">
    <text evidence="1">Belongs to the transposase 7 family.</text>
</comment>
<evidence type="ECO:0000256" key="3">
    <source>
        <dbReference type="ARBA" id="ARBA00023125"/>
    </source>
</evidence>
<feature type="domain" description="DUF4158" evidence="6">
    <location>
        <begin position="14"/>
        <end position="78"/>
    </location>
</feature>
<dbReference type="Pfam" id="PF01526">
    <property type="entry name" value="DDE_Tnp_Tn3"/>
    <property type="match status" value="1"/>
</dbReference>
<dbReference type="EMBL" id="CP000681">
    <property type="protein sequence ID" value="ABP75684.1"/>
    <property type="molecule type" value="Genomic_DNA"/>
</dbReference>
<sequence length="929" mass="107213">MYSLSKVSKSVGTDHILELLNYRIFDKEVRSELESKAQRIAMLSTQPVFILRELLHYMTTHRIVAPLYTSLQDFVGRAVNRERSRVLSLLNQNASPMVIDQLDALLNADERMYRITSLKKEPKNFSYKELKQEVVRRQYFQPLHDFTKGFLEIAGLSAESIKYYSSLVKYYTVYKLRRMHKGSVRLYLLCFAYQCFREVNDNLIEAFIYLVHHYEKLAKHAAGEQMKKAMEDASKNLKAAGDLLALFVDESISADTPFEQIQQRAFTFLERENIPVVADYLRNIEFDKVKAEWAYYTTLSMTIKRNLRHLFSELEFVGRVEDAPLLSAVIILQDLFRRGKSLSQVNAEIFPTDMISKTQQLYLYEKIDDDNEKLDLDRYEFMVYRLLRNALESGDLCVVNSNQFLRFEDDLINDERWKNKDEILKEIGAPLLQQPIEETLAMFKEALESRFADVNKRVLDYTNEHIKLRGKGEKRKWSLVYPTADTPINSPFYSHLPSIGIADLLAFVGARTGFLNEFTHVLERYVKYDPEPRKILASLVAMGTNMGLAKMAEVSGIGFPSLASVSKSFVRPETLKAANDAISNAIAKLPVFHLYNIREELHSSSDGQRIETKIDTFNARYSPKYFGLDKGVSVCTLIANHVPINGRVIGTHEHESQFVFDLLYNNTSDIKPTRHSTDTHGTNQVNFWTLRAFGYGFAPRYRDLHKKTERLVGFENPSQYPAEFLIRPMRKVSEDLIIEEWPTILRIMASLAQKETTQATIIRKLSSYVRQNRTKKALWELDNICRAIYILDFIDDVGLRQSVQKALNRGEAYHRFRHAVAYVNGGRFNVQTETEQQVWSDCSRLLANAIIYYNTMLLSKVYEQKQAAGDHAAIARLKDISPVAWQHINLIGKFEFSDTVPVIDIDAIASRYADPKFWNSSFEDPTDPE</sequence>
<keyword evidence="4" id="KW-0233">DNA recombination</keyword>
<evidence type="ECO:0000256" key="2">
    <source>
        <dbReference type="ARBA" id="ARBA00022578"/>
    </source>
</evidence>
<organism evidence="7">
    <name type="scientific">Shewanella putrefaciens (strain CN-32 / ATCC BAA-453)</name>
    <dbReference type="NCBI Taxonomy" id="319224"/>
    <lineage>
        <taxon>Bacteria</taxon>
        <taxon>Pseudomonadati</taxon>
        <taxon>Pseudomonadota</taxon>
        <taxon>Gammaproteobacteria</taxon>
        <taxon>Alteromonadales</taxon>
        <taxon>Shewanellaceae</taxon>
        <taxon>Shewanella</taxon>
    </lineage>
</organism>
<dbReference type="NCBIfam" id="NF033527">
    <property type="entry name" value="transpos_Tn3"/>
    <property type="match status" value="1"/>
</dbReference>
<reference evidence="7" key="1">
    <citation type="submission" date="2007-04" db="EMBL/GenBank/DDBJ databases">
        <title>Complete sequence of Shewanella putrefaciens CN-32.</title>
        <authorList>
            <consortium name="US DOE Joint Genome Institute"/>
            <person name="Copeland A."/>
            <person name="Lucas S."/>
            <person name="Lapidus A."/>
            <person name="Barry K."/>
            <person name="Detter J.C."/>
            <person name="Glavina del Rio T."/>
            <person name="Hammon N."/>
            <person name="Israni S."/>
            <person name="Dalin E."/>
            <person name="Tice H."/>
            <person name="Pitluck S."/>
            <person name="Chain P."/>
            <person name="Malfatti S."/>
            <person name="Shin M."/>
            <person name="Vergez L."/>
            <person name="Schmutz J."/>
            <person name="Larimer F."/>
            <person name="Land M."/>
            <person name="Hauser L."/>
            <person name="Kyrpides N."/>
            <person name="Mikhailova N."/>
            <person name="Romine M.F."/>
            <person name="Fredrickson J."/>
            <person name="Tiedje J."/>
            <person name="Richardson P."/>
        </authorList>
    </citation>
    <scope>NUCLEOTIDE SEQUENCE [LARGE SCALE GENOMIC DNA]</scope>
    <source>
        <strain evidence="7">CN-32</strain>
    </source>
</reference>
<dbReference type="KEGG" id="spc:Sputcn32_1962"/>
<dbReference type="AlphaFoldDB" id="A4Y6V1"/>
<evidence type="ECO:0000313" key="7">
    <source>
        <dbReference type="EMBL" id="ABP75684.1"/>
    </source>
</evidence>
<keyword evidence="2" id="KW-0815">Transposition</keyword>
<evidence type="ECO:0000259" key="6">
    <source>
        <dbReference type="Pfam" id="PF13700"/>
    </source>
</evidence>
<evidence type="ECO:0000256" key="1">
    <source>
        <dbReference type="ARBA" id="ARBA00009402"/>
    </source>
</evidence>
<dbReference type="InterPro" id="IPR002513">
    <property type="entry name" value="Tn3_Tnp_DDE_dom"/>
</dbReference>
<evidence type="ECO:0000256" key="4">
    <source>
        <dbReference type="ARBA" id="ARBA00023172"/>
    </source>
</evidence>
<feature type="domain" description="Tn3 transposase DDE" evidence="5">
    <location>
        <begin position="503"/>
        <end position="894"/>
    </location>
</feature>